<proteinExistence type="inferred from homology"/>
<dbReference type="AlphaFoldDB" id="A0A381PIS3"/>
<dbReference type="GO" id="GO:0000049">
    <property type="term" value="F:tRNA binding"/>
    <property type="evidence" value="ECO:0007669"/>
    <property type="project" value="TreeGrafter"/>
</dbReference>
<dbReference type="HAMAP" id="MF_00252">
    <property type="entry name" value="Lys_tRNA_synth_class2"/>
    <property type="match status" value="1"/>
</dbReference>
<evidence type="ECO:0000313" key="9">
    <source>
        <dbReference type="EMBL" id="SUZ66916.1"/>
    </source>
</evidence>
<dbReference type="EMBL" id="UINC01000997">
    <property type="protein sequence ID" value="SUZ66916.1"/>
    <property type="molecule type" value="Genomic_DNA"/>
</dbReference>
<dbReference type="PRINTS" id="PR00982">
    <property type="entry name" value="TRNASYNTHLYS"/>
</dbReference>
<dbReference type="InterPro" id="IPR044136">
    <property type="entry name" value="Lys-tRNA-ligase_II_N"/>
</dbReference>
<dbReference type="GO" id="GO:0004824">
    <property type="term" value="F:lysine-tRNA ligase activity"/>
    <property type="evidence" value="ECO:0007669"/>
    <property type="project" value="UniProtKB-EC"/>
</dbReference>
<dbReference type="Pfam" id="PF00152">
    <property type="entry name" value="tRNA-synt_2"/>
    <property type="match status" value="1"/>
</dbReference>
<name>A0A381PIS3_9ZZZZ</name>
<gene>
    <name evidence="9" type="ORF">METZ01_LOCUS19770</name>
</gene>
<dbReference type="InterPro" id="IPR004365">
    <property type="entry name" value="NA-bd_OB_tRNA"/>
</dbReference>
<organism evidence="9">
    <name type="scientific">marine metagenome</name>
    <dbReference type="NCBI Taxonomy" id="408172"/>
    <lineage>
        <taxon>unclassified sequences</taxon>
        <taxon>metagenomes</taxon>
        <taxon>ecological metagenomes</taxon>
    </lineage>
</organism>
<dbReference type="PROSITE" id="PS50862">
    <property type="entry name" value="AA_TRNA_LIGASE_II"/>
    <property type="match status" value="1"/>
</dbReference>
<keyword evidence="3" id="KW-0479">Metal-binding</keyword>
<dbReference type="InterPro" id="IPR012340">
    <property type="entry name" value="NA-bd_OB-fold"/>
</dbReference>
<dbReference type="SUPFAM" id="SSF55681">
    <property type="entry name" value="Class II aaRS and biotin synthetases"/>
    <property type="match status" value="1"/>
</dbReference>
<reference evidence="9" key="1">
    <citation type="submission" date="2018-05" db="EMBL/GenBank/DDBJ databases">
        <authorList>
            <person name="Lanie J.A."/>
            <person name="Ng W.-L."/>
            <person name="Kazmierczak K.M."/>
            <person name="Andrzejewski T.M."/>
            <person name="Davidsen T.M."/>
            <person name="Wayne K.J."/>
            <person name="Tettelin H."/>
            <person name="Glass J.I."/>
            <person name="Rusch D."/>
            <person name="Podicherti R."/>
            <person name="Tsui H.-C.T."/>
            <person name="Winkler M.E."/>
        </authorList>
    </citation>
    <scope>NUCLEOTIDE SEQUENCE</scope>
</reference>
<evidence type="ECO:0000256" key="1">
    <source>
        <dbReference type="ARBA" id="ARBA00013166"/>
    </source>
</evidence>
<keyword evidence="6" id="KW-0030">Aminoacyl-tRNA synthetase</keyword>
<sequence length="480" mass="53765">MGTDNGIPYRFEPTADAAGLHAAHGDLEPGAETGIEVTVAGRLMLRRDQGKLFFGVLQDATGRIQLFAPQKTTPDFDGFTGLHLGDWVGVTGEVIATRRGELSVRVGSWVRLAEARRPFPDKWHGITDTDTRYRQRYVDLWVTDEAREAFVLRSRAISLMRRWLEDRGFMEVETPVFHPIPGGALARPFTTHHNALDLDLYLRIAPELYLKRLTVGGMERVFEVARVFRNEGVSTRHNPEFTMLELYQAYADYTDIMVLVEELVAHLAESLLGTTSLTYDGREIDLSVPWQRATLSELLAEHAGLEVDLDTPRDELVRLCEDRDITVEDHYGPGKLILELYEKTTEPELWGPVFVTDYPKEVSPLSRDHRDRPGWVERFEGIVAGSELCNAFTELVDPDEQRERFAAQEAGRAAGDAEAMAVDEDYLRALEYGLPPTGGLGIGVDRLIMLLTGTTAIRDVILFPTLRPEQERGVSGGSDA</sequence>
<evidence type="ECO:0000259" key="8">
    <source>
        <dbReference type="PROSITE" id="PS50862"/>
    </source>
</evidence>
<dbReference type="InterPro" id="IPR045864">
    <property type="entry name" value="aa-tRNA-synth_II/BPL/LPL"/>
</dbReference>
<dbReference type="PANTHER" id="PTHR42918">
    <property type="entry name" value="LYSYL-TRNA SYNTHETASE"/>
    <property type="match status" value="1"/>
</dbReference>
<dbReference type="InterPro" id="IPR018149">
    <property type="entry name" value="Lys-tRNA-synth_II_C"/>
</dbReference>
<dbReference type="SUPFAM" id="SSF50249">
    <property type="entry name" value="Nucleic acid-binding proteins"/>
    <property type="match status" value="1"/>
</dbReference>
<keyword evidence="5" id="KW-0067">ATP-binding</keyword>
<feature type="domain" description="Aminoacyl-transfer RNA synthetases class-II family profile" evidence="8">
    <location>
        <begin position="150"/>
        <end position="468"/>
    </location>
</feature>
<dbReference type="InterPro" id="IPR004364">
    <property type="entry name" value="Aa-tRNA-synt_II"/>
</dbReference>
<dbReference type="InterPro" id="IPR006195">
    <property type="entry name" value="aa-tRNA-synth_II"/>
</dbReference>
<dbReference type="Pfam" id="PF01336">
    <property type="entry name" value="tRNA_anti-codon"/>
    <property type="match status" value="1"/>
</dbReference>
<dbReference type="EC" id="6.1.1.6" evidence="1"/>
<evidence type="ECO:0000256" key="3">
    <source>
        <dbReference type="ARBA" id="ARBA00022723"/>
    </source>
</evidence>
<dbReference type="CDD" id="cd00775">
    <property type="entry name" value="LysRS_core"/>
    <property type="match status" value="1"/>
</dbReference>
<protein>
    <recommendedName>
        <fullName evidence="1">lysine--tRNA ligase</fullName>
        <ecNumber evidence="1">6.1.1.6</ecNumber>
    </recommendedName>
</protein>
<evidence type="ECO:0000256" key="7">
    <source>
        <dbReference type="ARBA" id="ARBA00048573"/>
    </source>
</evidence>
<evidence type="ECO:0000256" key="2">
    <source>
        <dbReference type="ARBA" id="ARBA00022598"/>
    </source>
</evidence>
<dbReference type="InterPro" id="IPR002313">
    <property type="entry name" value="Lys-tRNA-ligase_II"/>
</dbReference>
<dbReference type="Gene3D" id="3.30.930.10">
    <property type="entry name" value="Bira Bifunctional Protein, Domain 2"/>
    <property type="match status" value="1"/>
</dbReference>
<evidence type="ECO:0000256" key="5">
    <source>
        <dbReference type="ARBA" id="ARBA00022840"/>
    </source>
</evidence>
<dbReference type="NCBIfam" id="NF001756">
    <property type="entry name" value="PRK00484.1"/>
    <property type="match status" value="1"/>
</dbReference>
<dbReference type="CDD" id="cd04322">
    <property type="entry name" value="LysRS_N"/>
    <property type="match status" value="1"/>
</dbReference>
<dbReference type="GO" id="GO:0046872">
    <property type="term" value="F:metal ion binding"/>
    <property type="evidence" value="ECO:0007669"/>
    <property type="project" value="UniProtKB-KW"/>
</dbReference>
<dbReference type="GO" id="GO:0006430">
    <property type="term" value="P:lysyl-tRNA aminoacylation"/>
    <property type="evidence" value="ECO:0007669"/>
    <property type="project" value="InterPro"/>
</dbReference>
<dbReference type="GO" id="GO:0005524">
    <property type="term" value="F:ATP binding"/>
    <property type="evidence" value="ECO:0007669"/>
    <property type="project" value="UniProtKB-KW"/>
</dbReference>
<evidence type="ECO:0000256" key="6">
    <source>
        <dbReference type="ARBA" id="ARBA00023146"/>
    </source>
</evidence>
<keyword evidence="4" id="KW-0547">Nucleotide-binding</keyword>
<dbReference type="NCBIfam" id="TIGR00499">
    <property type="entry name" value="lysS_bact"/>
    <property type="match status" value="1"/>
</dbReference>
<comment type="catalytic activity">
    <reaction evidence="7">
        <text>tRNA(Lys) + L-lysine + ATP = L-lysyl-tRNA(Lys) + AMP + diphosphate</text>
        <dbReference type="Rhea" id="RHEA:20792"/>
        <dbReference type="Rhea" id="RHEA-COMP:9696"/>
        <dbReference type="Rhea" id="RHEA-COMP:9697"/>
        <dbReference type="ChEBI" id="CHEBI:30616"/>
        <dbReference type="ChEBI" id="CHEBI:32551"/>
        <dbReference type="ChEBI" id="CHEBI:33019"/>
        <dbReference type="ChEBI" id="CHEBI:78442"/>
        <dbReference type="ChEBI" id="CHEBI:78529"/>
        <dbReference type="ChEBI" id="CHEBI:456215"/>
        <dbReference type="EC" id="6.1.1.6"/>
    </reaction>
</comment>
<dbReference type="Gene3D" id="2.40.50.140">
    <property type="entry name" value="Nucleic acid-binding proteins"/>
    <property type="match status" value="1"/>
</dbReference>
<dbReference type="PANTHER" id="PTHR42918:SF15">
    <property type="entry name" value="LYSINE--TRNA LIGASE, CHLOROPLASTIC_MITOCHONDRIAL"/>
    <property type="match status" value="1"/>
</dbReference>
<dbReference type="GO" id="GO:0005829">
    <property type="term" value="C:cytosol"/>
    <property type="evidence" value="ECO:0007669"/>
    <property type="project" value="TreeGrafter"/>
</dbReference>
<accession>A0A381PIS3</accession>
<evidence type="ECO:0000256" key="4">
    <source>
        <dbReference type="ARBA" id="ARBA00022741"/>
    </source>
</evidence>
<keyword evidence="2" id="KW-0436">Ligase</keyword>